<accession>A0A4P9Y7P0</accession>
<comment type="subcellular location">
    <subcellularLocation>
        <location evidence="1">Nucleus</location>
    </subcellularLocation>
</comment>
<dbReference type="InterPro" id="IPR051972">
    <property type="entry name" value="Glutamate-rich_WD_repeat"/>
</dbReference>
<dbReference type="PROSITE" id="PS50082">
    <property type="entry name" value="WD_REPEATS_2"/>
    <property type="match status" value="3"/>
</dbReference>
<dbReference type="GO" id="GO:0005730">
    <property type="term" value="C:nucleolus"/>
    <property type="evidence" value="ECO:0007669"/>
    <property type="project" value="TreeGrafter"/>
</dbReference>
<evidence type="ECO:0000256" key="2">
    <source>
        <dbReference type="ARBA" id="ARBA00022574"/>
    </source>
</evidence>
<dbReference type="Pfam" id="PF12265">
    <property type="entry name" value="CAF1C_H4-bd"/>
    <property type="match status" value="1"/>
</dbReference>
<feature type="region of interest" description="Disordered" evidence="6">
    <location>
        <begin position="129"/>
        <end position="151"/>
    </location>
</feature>
<keyword evidence="3" id="KW-0677">Repeat</keyword>
<evidence type="ECO:0000313" key="8">
    <source>
        <dbReference type="EMBL" id="RKP15073.1"/>
    </source>
</evidence>
<keyword evidence="9" id="KW-1185">Reference proteome</keyword>
<evidence type="ECO:0000313" key="9">
    <source>
        <dbReference type="Proteomes" id="UP000267251"/>
    </source>
</evidence>
<dbReference type="InterPro" id="IPR001680">
    <property type="entry name" value="WD40_rpt"/>
</dbReference>
<proteinExistence type="predicted"/>
<keyword evidence="4" id="KW-0539">Nucleus</keyword>
<dbReference type="SUPFAM" id="SSF50978">
    <property type="entry name" value="WD40 repeat-like"/>
    <property type="match status" value="1"/>
</dbReference>
<feature type="compositionally biased region" description="Acidic residues" evidence="6">
    <location>
        <begin position="137"/>
        <end position="151"/>
    </location>
</feature>
<feature type="repeat" description="WD" evidence="5">
    <location>
        <begin position="264"/>
        <end position="299"/>
    </location>
</feature>
<evidence type="ECO:0000256" key="3">
    <source>
        <dbReference type="ARBA" id="ARBA00022737"/>
    </source>
</evidence>
<dbReference type="Gene3D" id="2.130.10.10">
    <property type="entry name" value="YVTN repeat-like/Quinoprotein amine dehydrogenase"/>
    <property type="match status" value="1"/>
</dbReference>
<feature type="repeat" description="WD" evidence="5">
    <location>
        <begin position="363"/>
        <end position="405"/>
    </location>
</feature>
<feature type="compositionally biased region" description="Acidic residues" evidence="6">
    <location>
        <begin position="27"/>
        <end position="46"/>
    </location>
</feature>
<keyword evidence="2 5" id="KW-0853">WD repeat</keyword>
<dbReference type="PANTHER" id="PTHR45903:SF1">
    <property type="entry name" value="GLUTAMATE-RICH WD REPEAT-CONTAINING PROTEIN 1"/>
    <property type="match status" value="1"/>
</dbReference>
<feature type="region of interest" description="Disordered" evidence="6">
    <location>
        <begin position="1"/>
        <end position="47"/>
    </location>
</feature>
<feature type="repeat" description="WD" evidence="5">
    <location>
        <begin position="309"/>
        <end position="344"/>
    </location>
</feature>
<dbReference type="GO" id="GO:0042254">
    <property type="term" value="P:ribosome biogenesis"/>
    <property type="evidence" value="ECO:0007669"/>
    <property type="project" value="TreeGrafter"/>
</dbReference>
<sequence length="462" mass="51570">MGEFEDVFEDEFEEEETGNATAMGSDSDSEEEEEGIMQEEDDEETKEDLKVYLPGQALDKDEVLEVDNSAYMMLHNMSVQWPCLSFDVLQDNLGADRTRFPHTAYLVAGTQAERASDNEILVMKMSQLHRTNRDDQDQQEDGDSDDEAVDDDPVLEHHSVKHPGGVNRIRLMPGDQGAWAATWADTGKVHIWNLNPQAEALASPGHIPSSSTPPVHTIHSHEDEGFAMDWSSMERGRLLTGDMTGQIRLTTENQGQWTTDPRPFLGHTSSVEDIQWSHKERTVFASCSADRTVRIWDTRMPSRAPALSYYAHNADVNVISWNRRVDYLMASGGDDGVFSVWDMRALGGGKPAPIASPKPVASFQWHKAPITSIEWSPHEESVLALSGADDQCTIWDLSVEEDKEEEASTADSKVPGPEVPPQLLFIHQGQQDIKEIHWHKQIKGCIVTTASSGFNIFRTISV</sequence>
<dbReference type="InterPro" id="IPR022052">
    <property type="entry name" value="Histone-bd_RBBP4-like_N"/>
</dbReference>
<dbReference type="Pfam" id="PF00400">
    <property type="entry name" value="WD40"/>
    <property type="match status" value="3"/>
</dbReference>
<evidence type="ECO:0000256" key="5">
    <source>
        <dbReference type="PROSITE-ProRule" id="PRU00221"/>
    </source>
</evidence>
<dbReference type="PROSITE" id="PS50294">
    <property type="entry name" value="WD_REPEATS_REGION"/>
    <property type="match status" value="3"/>
</dbReference>
<dbReference type="InterPro" id="IPR015943">
    <property type="entry name" value="WD40/YVTN_repeat-like_dom_sf"/>
</dbReference>
<protein>
    <submittedName>
        <fullName evidence="8">WD40-repeat-containing domain protein</fullName>
    </submittedName>
</protein>
<dbReference type="EMBL" id="KZ987760">
    <property type="protein sequence ID" value="RKP15073.1"/>
    <property type="molecule type" value="Genomic_DNA"/>
</dbReference>
<dbReference type="PANTHER" id="PTHR45903">
    <property type="entry name" value="GLUTAMATE-RICH WD REPEAT-CONTAINING PROTEIN 1"/>
    <property type="match status" value="1"/>
</dbReference>
<reference evidence="9" key="1">
    <citation type="journal article" date="2018" name="Nat. Microbiol.">
        <title>Leveraging single-cell genomics to expand the fungal tree of life.</title>
        <authorList>
            <person name="Ahrendt S.R."/>
            <person name="Quandt C.A."/>
            <person name="Ciobanu D."/>
            <person name="Clum A."/>
            <person name="Salamov A."/>
            <person name="Andreopoulos B."/>
            <person name="Cheng J.F."/>
            <person name="Woyke T."/>
            <person name="Pelin A."/>
            <person name="Henrissat B."/>
            <person name="Reynolds N.K."/>
            <person name="Benny G.L."/>
            <person name="Smith M.E."/>
            <person name="James T.Y."/>
            <person name="Grigoriev I.V."/>
        </authorList>
    </citation>
    <scope>NUCLEOTIDE SEQUENCE [LARGE SCALE GENOMIC DNA]</scope>
</reference>
<dbReference type="SMART" id="SM00320">
    <property type="entry name" value="WD40"/>
    <property type="match status" value="5"/>
</dbReference>
<evidence type="ECO:0000259" key="7">
    <source>
        <dbReference type="Pfam" id="PF12265"/>
    </source>
</evidence>
<evidence type="ECO:0000256" key="6">
    <source>
        <dbReference type="SAM" id="MobiDB-lite"/>
    </source>
</evidence>
<dbReference type="AlphaFoldDB" id="A0A4P9Y7P0"/>
<feature type="domain" description="Histone-binding protein RBBP4-like N-terminal" evidence="7">
    <location>
        <begin position="61"/>
        <end position="129"/>
    </location>
</feature>
<dbReference type="OrthoDB" id="2161379at2759"/>
<dbReference type="PROSITE" id="PS00678">
    <property type="entry name" value="WD_REPEATS_1"/>
    <property type="match status" value="1"/>
</dbReference>
<organism evidence="8 9">
    <name type="scientific">Piptocephalis cylindrospora</name>
    <dbReference type="NCBI Taxonomy" id="1907219"/>
    <lineage>
        <taxon>Eukaryota</taxon>
        <taxon>Fungi</taxon>
        <taxon>Fungi incertae sedis</taxon>
        <taxon>Zoopagomycota</taxon>
        <taxon>Zoopagomycotina</taxon>
        <taxon>Zoopagomycetes</taxon>
        <taxon>Zoopagales</taxon>
        <taxon>Piptocephalidaceae</taxon>
        <taxon>Piptocephalis</taxon>
    </lineage>
</organism>
<name>A0A4P9Y7P0_9FUNG</name>
<evidence type="ECO:0000256" key="4">
    <source>
        <dbReference type="ARBA" id="ARBA00023242"/>
    </source>
</evidence>
<dbReference type="InterPro" id="IPR036322">
    <property type="entry name" value="WD40_repeat_dom_sf"/>
</dbReference>
<gene>
    <name evidence="8" type="ORF">BJ684DRAFT_7590</name>
</gene>
<evidence type="ECO:0000256" key="1">
    <source>
        <dbReference type="ARBA" id="ARBA00004123"/>
    </source>
</evidence>
<dbReference type="InterPro" id="IPR019775">
    <property type="entry name" value="WD40_repeat_CS"/>
</dbReference>
<dbReference type="Proteomes" id="UP000267251">
    <property type="component" value="Unassembled WGS sequence"/>
</dbReference>
<feature type="compositionally biased region" description="Acidic residues" evidence="6">
    <location>
        <begin position="1"/>
        <end position="17"/>
    </location>
</feature>